<dbReference type="HAMAP" id="MF_00272">
    <property type="entry name" value="GcvH"/>
    <property type="match status" value="1"/>
</dbReference>
<dbReference type="InterPro" id="IPR000089">
    <property type="entry name" value="Biotin_lipoyl"/>
</dbReference>
<dbReference type="NCBIfam" id="TIGR00527">
    <property type="entry name" value="gcvH"/>
    <property type="match status" value="1"/>
</dbReference>
<evidence type="ECO:0000256" key="1">
    <source>
        <dbReference type="ARBA" id="ARBA00009249"/>
    </source>
</evidence>
<dbReference type="NCBIfam" id="NF002270">
    <property type="entry name" value="PRK01202.1"/>
    <property type="match status" value="1"/>
</dbReference>
<reference evidence="9" key="1">
    <citation type="submission" date="2017-12" db="EMBL/GenBank/DDBJ databases">
        <title>Whole genome sequencing of Acidipropionibacterium jensenii strains JS279 and JS280.</title>
        <authorList>
            <person name="Deptula P."/>
            <person name="Laine P."/>
            <person name="Smolander O.-P."/>
            <person name="Paulin L."/>
            <person name="Auvinen P."/>
            <person name="Varmanen P."/>
        </authorList>
    </citation>
    <scope>NUCLEOTIDE SEQUENCE [LARGE SCALE GENOMIC DNA]</scope>
    <source>
        <strain evidence="9">JS280</strain>
    </source>
</reference>
<name>A0A3Q9UKW7_9ACTN</name>
<keyword evidence="8" id="KW-1185">Reference proteome</keyword>
<organism evidence="6 9">
    <name type="scientific">Acidipropionibacterium jensenii</name>
    <dbReference type="NCBI Taxonomy" id="1749"/>
    <lineage>
        <taxon>Bacteria</taxon>
        <taxon>Bacillati</taxon>
        <taxon>Actinomycetota</taxon>
        <taxon>Actinomycetes</taxon>
        <taxon>Propionibacteriales</taxon>
        <taxon>Propionibacteriaceae</taxon>
        <taxon>Acidipropionibacterium</taxon>
    </lineage>
</organism>
<evidence type="ECO:0000313" key="7">
    <source>
        <dbReference type="EMBL" id="VEI02531.1"/>
    </source>
</evidence>
<dbReference type="KEGG" id="aji:C0Z10_08545"/>
<dbReference type="PANTHER" id="PTHR11715">
    <property type="entry name" value="GLYCINE CLEAVAGE SYSTEM H PROTEIN"/>
    <property type="match status" value="1"/>
</dbReference>
<dbReference type="InterPro" id="IPR011053">
    <property type="entry name" value="Single_hybrid_motif"/>
</dbReference>
<dbReference type="Proteomes" id="UP000285875">
    <property type="component" value="Chromosome"/>
</dbReference>
<dbReference type="SUPFAM" id="SSF51230">
    <property type="entry name" value="Single hybrid motif"/>
    <property type="match status" value="1"/>
</dbReference>
<dbReference type="PROSITE" id="PS00189">
    <property type="entry name" value="LIPOYL"/>
    <property type="match status" value="1"/>
</dbReference>
<evidence type="ECO:0000313" key="8">
    <source>
        <dbReference type="Proteomes" id="UP000277858"/>
    </source>
</evidence>
<dbReference type="EMBL" id="CP025570">
    <property type="protein sequence ID" value="AZZ39790.1"/>
    <property type="molecule type" value="Genomic_DNA"/>
</dbReference>
<comment type="similarity">
    <text evidence="1 3">Belongs to the GcvH family.</text>
</comment>
<dbReference type="GO" id="GO:0005829">
    <property type="term" value="C:cytosol"/>
    <property type="evidence" value="ECO:0007669"/>
    <property type="project" value="TreeGrafter"/>
</dbReference>
<proteinExistence type="inferred from homology"/>
<keyword evidence="2 3" id="KW-0450">Lipoyl</keyword>
<evidence type="ECO:0000256" key="4">
    <source>
        <dbReference type="PIRSR" id="PIRSR617453-50"/>
    </source>
</evidence>
<dbReference type="PROSITE" id="PS50968">
    <property type="entry name" value="BIOTINYL_LIPOYL"/>
    <property type="match status" value="1"/>
</dbReference>
<dbReference type="STRING" id="1122997.GCA_000425285_01542"/>
<feature type="domain" description="Lipoyl-binding" evidence="5">
    <location>
        <begin position="22"/>
        <end position="104"/>
    </location>
</feature>
<evidence type="ECO:0000256" key="3">
    <source>
        <dbReference type="HAMAP-Rule" id="MF_00272"/>
    </source>
</evidence>
<reference evidence="6" key="3">
    <citation type="journal article" date="2019" name="Microorganisms">
        <title>Red-Brown Pigmentation of Acidipropionibacterium jensenii Is Tied to Haemolytic Activity and cyl-Like Gene Cluster.</title>
        <authorList>
            <person name="Deptula P."/>
            <person name="Loivamaa I."/>
            <person name="Smolander O.P."/>
            <person name="Laine P."/>
            <person name="Roberts R.J."/>
            <person name="Piironen V."/>
            <person name="Paulin L."/>
            <person name="Savijoki K."/>
            <person name="Auvinen P."/>
            <person name="Varmanen P."/>
        </authorList>
    </citation>
    <scope>NUCLEOTIDE SEQUENCE</scope>
    <source>
        <strain evidence="6">JS280</strain>
    </source>
</reference>
<comment type="cofactor">
    <cofactor evidence="3">
        <name>(R)-lipoate</name>
        <dbReference type="ChEBI" id="CHEBI:83088"/>
    </cofactor>
    <text evidence="3">Binds 1 lipoyl cofactor covalently.</text>
</comment>
<dbReference type="InterPro" id="IPR003016">
    <property type="entry name" value="2-oxoA_DH_lipoyl-BS"/>
</dbReference>
<dbReference type="GO" id="GO:0009249">
    <property type="term" value="P:protein lipoylation"/>
    <property type="evidence" value="ECO:0007669"/>
    <property type="project" value="TreeGrafter"/>
</dbReference>
<evidence type="ECO:0000313" key="9">
    <source>
        <dbReference type="Proteomes" id="UP000285875"/>
    </source>
</evidence>
<dbReference type="GO" id="GO:0005960">
    <property type="term" value="C:glycine cleavage complex"/>
    <property type="evidence" value="ECO:0007669"/>
    <property type="project" value="InterPro"/>
</dbReference>
<dbReference type="OrthoDB" id="9796712at2"/>
<gene>
    <name evidence="3 6" type="primary">gcvH</name>
    <name evidence="7" type="synonym">gcvH_2</name>
    <name evidence="6" type="ORF">C0Z10_08545</name>
    <name evidence="7" type="ORF">NCTC13652_00710</name>
</gene>
<dbReference type="GO" id="GO:0019464">
    <property type="term" value="P:glycine decarboxylation via glycine cleavage system"/>
    <property type="evidence" value="ECO:0007669"/>
    <property type="project" value="UniProtKB-UniRule"/>
</dbReference>
<dbReference type="InterPro" id="IPR002930">
    <property type="entry name" value="GCV_H"/>
</dbReference>
<dbReference type="PANTHER" id="PTHR11715:SF3">
    <property type="entry name" value="GLYCINE CLEAVAGE SYSTEM H PROTEIN-RELATED"/>
    <property type="match status" value="1"/>
</dbReference>
<feature type="modified residue" description="N6-lipoyllysine" evidence="3 4">
    <location>
        <position position="63"/>
    </location>
</feature>
<comment type="function">
    <text evidence="3">The glycine cleavage system catalyzes the degradation of glycine. The H protein shuttles the methylamine group of glycine from the P protein to the T protein.</text>
</comment>
<protein>
    <recommendedName>
        <fullName evidence="3">Glycine cleavage system H protein</fullName>
    </recommendedName>
</protein>
<accession>A0A3Q9UKW7</accession>
<evidence type="ECO:0000259" key="5">
    <source>
        <dbReference type="PROSITE" id="PS50968"/>
    </source>
</evidence>
<sequence>MTRDDLLYSKEHEWLSTDGTGTATVGITDYATQELGDVVFVSLPQVGQQVSAGTAIGEVESTKSVSDLFSPVSGTVTEVNEKLAEAPELVNSDPFGQGWLFKVEYTEEPTDLLGRQEYLALTAD</sequence>
<dbReference type="RefSeq" id="WP_028703123.1">
    <property type="nucleotide sequence ID" value="NZ_CP025570.1"/>
</dbReference>
<reference evidence="7 8" key="2">
    <citation type="submission" date="2018-12" db="EMBL/GenBank/DDBJ databases">
        <authorList>
            <consortium name="Pathogen Informatics"/>
        </authorList>
    </citation>
    <scope>NUCLEOTIDE SEQUENCE [LARGE SCALE GENOMIC DNA]</scope>
    <source>
        <strain evidence="7 8">NCTC13652</strain>
    </source>
</reference>
<dbReference type="GeneID" id="82883513"/>
<dbReference type="InterPro" id="IPR033753">
    <property type="entry name" value="GCV_H/Fam206"/>
</dbReference>
<dbReference type="Gene3D" id="2.40.50.100">
    <property type="match status" value="1"/>
</dbReference>
<dbReference type="InterPro" id="IPR017453">
    <property type="entry name" value="GCV_H_sub"/>
</dbReference>
<dbReference type="Proteomes" id="UP000277858">
    <property type="component" value="Chromosome"/>
</dbReference>
<dbReference type="EMBL" id="LR134473">
    <property type="protein sequence ID" value="VEI02531.1"/>
    <property type="molecule type" value="Genomic_DNA"/>
</dbReference>
<evidence type="ECO:0000256" key="2">
    <source>
        <dbReference type="ARBA" id="ARBA00022823"/>
    </source>
</evidence>
<comment type="subunit">
    <text evidence="3">The glycine cleavage system is composed of four proteins: P, T, L and H.</text>
</comment>
<dbReference type="Pfam" id="PF01597">
    <property type="entry name" value="GCV_H"/>
    <property type="match status" value="1"/>
</dbReference>
<dbReference type="AlphaFoldDB" id="A0A3Q9UKW7"/>
<evidence type="ECO:0000313" key="6">
    <source>
        <dbReference type="EMBL" id="AZZ39790.1"/>
    </source>
</evidence>
<dbReference type="CDD" id="cd06848">
    <property type="entry name" value="GCS_H"/>
    <property type="match status" value="1"/>
</dbReference>